<evidence type="ECO:0000313" key="3">
    <source>
        <dbReference type="Proteomes" id="UP000768471"/>
    </source>
</evidence>
<evidence type="ECO:0000256" key="1">
    <source>
        <dbReference type="SAM" id="Phobius"/>
    </source>
</evidence>
<comment type="caution">
    <text evidence="2">The sequence shown here is derived from an EMBL/GenBank/DDBJ whole genome shotgun (WGS) entry which is preliminary data.</text>
</comment>
<keyword evidence="1" id="KW-1133">Transmembrane helix</keyword>
<protein>
    <submittedName>
        <fullName evidence="2">Uncharacterized protein</fullName>
    </submittedName>
</protein>
<dbReference type="RefSeq" id="WP_153716077.1">
    <property type="nucleotide sequence ID" value="NZ_JACSGR010000004.1"/>
</dbReference>
<dbReference type="EMBL" id="JACSGR010000004">
    <property type="protein sequence ID" value="MBH5329218.1"/>
    <property type="molecule type" value="Genomic_DNA"/>
</dbReference>
<reference evidence="2 3" key="1">
    <citation type="submission" date="2020-09" db="EMBL/GenBank/DDBJ databases">
        <title>Eikenella S3660 sp. nov., isolated from a throat swab.</title>
        <authorList>
            <person name="Buhl M."/>
        </authorList>
    </citation>
    <scope>NUCLEOTIDE SEQUENCE [LARGE SCALE GENOMIC DNA]</scope>
    <source>
        <strain evidence="2 3">S3360</strain>
    </source>
</reference>
<feature type="transmembrane region" description="Helical" evidence="1">
    <location>
        <begin position="6"/>
        <end position="24"/>
    </location>
</feature>
<organism evidence="2 3">
    <name type="scientific">Eikenella glucosivorans</name>
    <dbReference type="NCBI Taxonomy" id="2766967"/>
    <lineage>
        <taxon>Bacteria</taxon>
        <taxon>Pseudomonadati</taxon>
        <taxon>Pseudomonadota</taxon>
        <taxon>Betaproteobacteria</taxon>
        <taxon>Neisseriales</taxon>
        <taxon>Neisseriaceae</taxon>
        <taxon>Eikenella</taxon>
    </lineage>
</organism>
<dbReference type="Proteomes" id="UP000768471">
    <property type="component" value="Unassembled WGS sequence"/>
</dbReference>
<gene>
    <name evidence="2" type="ORF">H9Q10_05990</name>
</gene>
<keyword evidence="1" id="KW-0812">Transmembrane</keyword>
<proteinExistence type="predicted"/>
<keyword evidence="1" id="KW-0472">Membrane</keyword>
<name>A0ABS0NA94_9NEIS</name>
<accession>A0ABS0NA94</accession>
<keyword evidence="3" id="KW-1185">Reference proteome</keyword>
<sequence>MMIQLFLTLMVACIGLSFVAYMLIEGKKISDSMSEEEKAAFRARHHLDKLD</sequence>
<evidence type="ECO:0000313" key="2">
    <source>
        <dbReference type="EMBL" id="MBH5329218.1"/>
    </source>
</evidence>